<dbReference type="EMBL" id="CAEZTL010000063">
    <property type="protein sequence ID" value="CAB4571321.1"/>
    <property type="molecule type" value="Genomic_DNA"/>
</dbReference>
<name>A0A6J6E4M6_9ZZZZ</name>
<reference evidence="1" key="1">
    <citation type="submission" date="2020-05" db="EMBL/GenBank/DDBJ databases">
        <authorList>
            <person name="Chiriac C."/>
            <person name="Salcher M."/>
            <person name="Ghai R."/>
            <person name="Kavagutti S V."/>
        </authorList>
    </citation>
    <scope>NUCLEOTIDE SEQUENCE</scope>
</reference>
<dbReference type="SUPFAM" id="SSF110087">
    <property type="entry name" value="DR1885-like metal-binding protein"/>
    <property type="match status" value="1"/>
</dbReference>
<evidence type="ECO:0000313" key="1">
    <source>
        <dbReference type="EMBL" id="CAB4571321.1"/>
    </source>
</evidence>
<dbReference type="InterPro" id="IPR036182">
    <property type="entry name" value="PCuAC_sf"/>
</dbReference>
<dbReference type="PROSITE" id="PS51257">
    <property type="entry name" value="PROKAR_LIPOPROTEIN"/>
    <property type="match status" value="1"/>
</dbReference>
<organism evidence="1">
    <name type="scientific">freshwater metagenome</name>
    <dbReference type="NCBI Taxonomy" id="449393"/>
    <lineage>
        <taxon>unclassified sequences</taxon>
        <taxon>metagenomes</taxon>
        <taxon>ecological metagenomes</taxon>
    </lineage>
</organism>
<dbReference type="AlphaFoldDB" id="A0A6J6E4M6"/>
<proteinExistence type="predicted"/>
<protein>
    <submittedName>
        <fullName evidence="1">Unannotated protein</fullName>
    </submittedName>
</protein>
<sequence length="166" mass="17460">MRKFQKVAILSLTSILALTLTSCAAGPNAETRLTNKVTDGQEIVLTENGNNIRVSNLLLVATTDGAAVVVGHIVNRLEENDALISISSNGIPAVITGETILRANKPLHFEGESANVKAVISGLNLVVGTNVQLTLGFARAGIKTVNVIVRDQSEIYADITSQPSSL</sequence>
<gene>
    <name evidence="1" type="ORF">UFOPK1683_00688</name>
</gene>
<accession>A0A6J6E4M6</accession>